<sequence length="191" mass="22116">MKENTAENNHNIFEGLGQLVIEFERLILTLKVSIYTLLILDGLKEVRYARVMLAELTAYPMLQKFRSLLSIRYVGRDLELKHVDRLFVLTEGLISQRNFMVHGSWFNDRTESDPITAEIFKDKTFKRGVDEESHILSTAQMQDLTEKIRQADSLFTTLNLCIYEPGCDLRQKLASAKIERLKIQSDFNGNN</sequence>
<organism evidence="1 2">
    <name type="scientific">Pedobacter ginsengiterrae</name>
    <dbReference type="NCBI Taxonomy" id="871696"/>
    <lineage>
        <taxon>Bacteria</taxon>
        <taxon>Pseudomonadati</taxon>
        <taxon>Bacteroidota</taxon>
        <taxon>Sphingobacteriia</taxon>
        <taxon>Sphingobacteriales</taxon>
        <taxon>Sphingobacteriaceae</taxon>
        <taxon>Pedobacter</taxon>
    </lineage>
</organism>
<dbReference type="EMBL" id="BAABAK010000011">
    <property type="protein sequence ID" value="GAA3971490.1"/>
    <property type="molecule type" value="Genomic_DNA"/>
</dbReference>
<keyword evidence="2" id="KW-1185">Reference proteome</keyword>
<name>A0ABP7PX24_9SPHI</name>
<gene>
    <name evidence="1" type="ORF">GCM10022246_24950</name>
</gene>
<protein>
    <recommendedName>
        <fullName evidence="3">HEPN AbiU2-like domain-containing protein</fullName>
    </recommendedName>
</protein>
<reference evidence="2" key="1">
    <citation type="journal article" date="2019" name="Int. J. Syst. Evol. Microbiol.">
        <title>The Global Catalogue of Microorganisms (GCM) 10K type strain sequencing project: providing services to taxonomists for standard genome sequencing and annotation.</title>
        <authorList>
            <consortium name="The Broad Institute Genomics Platform"/>
            <consortium name="The Broad Institute Genome Sequencing Center for Infectious Disease"/>
            <person name="Wu L."/>
            <person name="Ma J."/>
        </authorList>
    </citation>
    <scope>NUCLEOTIDE SEQUENCE [LARGE SCALE GENOMIC DNA]</scope>
    <source>
        <strain evidence="2">JCM 17338</strain>
    </source>
</reference>
<proteinExistence type="predicted"/>
<comment type="caution">
    <text evidence="1">The sequence shown here is derived from an EMBL/GenBank/DDBJ whole genome shotgun (WGS) entry which is preliminary data.</text>
</comment>
<accession>A0ABP7PX24</accession>
<evidence type="ECO:0000313" key="2">
    <source>
        <dbReference type="Proteomes" id="UP001501081"/>
    </source>
</evidence>
<dbReference type="RefSeq" id="WP_344767502.1">
    <property type="nucleotide sequence ID" value="NZ_BAABAK010000011.1"/>
</dbReference>
<evidence type="ECO:0008006" key="3">
    <source>
        <dbReference type="Google" id="ProtNLM"/>
    </source>
</evidence>
<dbReference type="Proteomes" id="UP001501081">
    <property type="component" value="Unassembled WGS sequence"/>
</dbReference>
<evidence type="ECO:0000313" key="1">
    <source>
        <dbReference type="EMBL" id="GAA3971490.1"/>
    </source>
</evidence>